<comment type="caution">
    <text evidence="1">The sequence shown here is derived from an EMBL/GenBank/DDBJ whole genome shotgun (WGS) entry which is preliminary data.</text>
</comment>
<dbReference type="AlphaFoldDB" id="A0A9D4CCC1"/>
<accession>A0A9D4CCC1</accession>
<gene>
    <name evidence="1" type="ORF">DPMN_063762</name>
</gene>
<reference evidence="1" key="2">
    <citation type="submission" date="2020-11" db="EMBL/GenBank/DDBJ databases">
        <authorList>
            <person name="McCartney M.A."/>
            <person name="Auch B."/>
            <person name="Kono T."/>
            <person name="Mallez S."/>
            <person name="Becker A."/>
            <person name="Gohl D.M."/>
            <person name="Silverstein K.A.T."/>
            <person name="Koren S."/>
            <person name="Bechman K.B."/>
            <person name="Herman A."/>
            <person name="Abrahante J.E."/>
            <person name="Garbe J."/>
        </authorList>
    </citation>
    <scope>NUCLEOTIDE SEQUENCE</scope>
    <source>
        <strain evidence="1">Duluth1</strain>
        <tissue evidence="1">Whole animal</tissue>
    </source>
</reference>
<keyword evidence="2" id="KW-1185">Reference proteome</keyword>
<protein>
    <submittedName>
        <fullName evidence="1">Uncharacterized protein</fullName>
    </submittedName>
</protein>
<evidence type="ECO:0000313" key="1">
    <source>
        <dbReference type="EMBL" id="KAH3720853.1"/>
    </source>
</evidence>
<dbReference type="EMBL" id="JAIWYP010000013">
    <property type="protein sequence ID" value="KAH3720853.1"/>
    <property type="molecule type" value="Genomic_DNA"/>
</dbReference>
<evidence type="ECO:0000313" key="2">
    <source>
        <dbReference type="Proteomes" id="UP000828390"/>
    </source>
</evidence>
<dbReference type="Proteomes" id="UP000828390">
    <property type="component" value="Unassembled WGS sequence"/>
</dbReference>
<reference evidence="1" key="1">
    <citation type="journal article" date="2019" name="bioRxiv">
        <title>The Genome of the Zebra Mussel, Dreissena polymorpha: A Resource for Invasive Species Research.</title>
        <authorList>
            <person name="McCartney M.A."/>
            <person name="Auch B."/>
            <person name="Kono T."/>
            <person name="Mallez S."/>
            <person name="Zhang Y."/>
            <person name="Obille A."/>
            <person name="Becker A."/>
            <person name="Abrahante J.E."/>
            <person name="Garbe J."/>
            <person name="Badalamenti J.P."/>
            <person name="Herman A."/>
            <person name="Mangelson H."/>
            <person name="Liachko I."/>
            <person name="Sullivan S."/>
            <person name="Sone E.D."/>
            <person name="Koren S."/>
            <person name="Silverstein K.A.T."/>
            <person name="Beckman K.B."/>
            <person name="Gohl D.M."/>
        </authorList>
    </citation>
    <scope>NUCLEOTIDE SEQUENCE</scope>
    <source>
        <strain evidence="1">Duluth1</strain>
        <tissue evidence="1">Whole animal</tissue>
    </source>
</reference>
<name>A0A9D4CCC1_DREPO</name>
<organism evidence="1 2">
    <name type="scientific">Dreissena polymorpha</name>
    <name type="common">Zebra mussel</name>
    <name type="synonym">Mytilus polymorpha</name>
    <dbReference type="NCBI Taxonomy" id="45954"/>
    <lineage>
        <taxon>Eukaryota</taxon>
        <taxon>Metazoa</taxon>
        <taxon>Spiralia</taxon>
        <taxon>Lophotrochozoa</taxon>
        <taxon>Mollusca</taxon>
        <taxon>Bivalvia</taxon>
        <taxon>Autobranchia</taxon>
        <taxon>Heteroconchia</taxon>
        <taxon>Euheterodonta</taxon>
        <taxon>Imparidentia</taxon>
        <taxon>Neoheterodontei</taxon>
        <taxon>Myida</taxon>
        <taxon>Dreissenoidea</taxon>
        <taxon>Dreissenidae</taxon>
        <taxon>Dreissena</taxon>
    </lineage>
</organism>
<proteinExistence type="predicted"/>
<sequence length="58" mass="6918">MNIVSNYVSSMNYERLRDTGRKMVLVNQGFEQRNTTTYDYEATENNAKKLRFINFCNQ</sequence>